<comment type="caution">
    <text evidence="1">The sequence shown here is derived from an EMBL/GenBank/DDBJ whole genome shotgun (WGS) entry which is preliminary data.</text>
</comment>
<gene>
    <name evidence="1" type="ORF">CAAU_2646</name>
</gene>
<dbReference type="STRING" id="857293.CAAU_2646"/>
<protein>
    <submittedName>
        <fullName evidence="1">Uncharacterized protein</fullName>
    </submittedName>
</protein>
<name>I7J6S3_9CLOT</name>
<dbReference type="AlphaFoldDB" id="I7J6S3"/>
<proteinExistence type="predicted"/>
<sequence length="130" mass="14887">MFISPKFVIAVKCSSCGKFKKIDIDLFKAKEAKGLKCECGGSLLSYKIVNKEVVLDIKCVFCDRIHRYKFKLKDIIEKPLKIINCSFNGFEIAFAGKDDAINAIIDRYENDFDELLKLLGFNYQSSVRRV</sequence>
<dbReference type="EMBL" id="CAKP01000145">
    <property type="protein sequence ID" value="CCJ34729.1"/>
    <property type="molecule type" value="Genomic_DNA"/>
</dbReference>
<reference evidence="1 2" key="1">
    <citation type="journal article" date="2011" name="J. Bacteriol.">
        <title>Draft genome sequence of Caloramator australicus strain RC3T, a thermoanaerobe from the Great Artesian Basin of Australia.</title>
        <authorList>
            <person name="Ogg C.D."/>
            <person name="Patel B.K.C."/>
        </authorList>
    </citation>
    <scope>NUCLEOTIDE SEQUENCE [LARGE SCALE GENOMIC DNA]</scope>
    <source>
        <strain evidence="1 2">RC3</strain>
    </source>
</reference>
<evidence type="ECO:0000313" key="1">
    <source>
        <dbReference type="EMBL" id="CCJ34729.1"/>
    </source>
</evidence>
<dbReference type="RefSeq" id="WP_008909971.1">
    <property type="nucleotide sequence ID" value="NZ_CAKP01000145.1"/>
</dbReference>
<evidence type="ECO:0000313" key="2">
    <source>
        <dbReference type="Proteomes" id="UP000007652"/>
    </source>
</evidence>
<accession>I7J6S3</accession>
<organism evidence="1 2">
    <name type="scientific">Caloramator australicus RC3</name>
    <dbReference type="NCBI Taxonomy" id="857293"/>
    <lineage>
        <taxon>Bacteria</taxon>
        <taxon>Bacillati</taxon>
        <taxon>Bacillota</taxon>
        <taxon>Clostridia</taxon>
        <taxon>Eubacteriales</taxon>
        <taxon>Clostridiaceae</taxon>
        <taxon>Caloramator</taxon>
    </lineage>
</organism>
<dbReference type="OrthoDB" id="1678992at2"/>
<dbReference type="Proteomes" id="UP000007652">
    <property type="component" value="Unassembled WGS sequence"/>
</dbReference>
<keyword evidence="2" id="KW-1185">Reference proteome</keyword>